<gene>
    <name evidence="1" type="ORF">EYF80_039944</name>
</gene>
<keyword evidence="2" id="KW-1185">Reference proteome</keyword>
<dbReference type="AlphaFoldDB" id="A0A4Z2G979"/>
<accession>A0A4Z2G979</accession>
<sequence length="180" mass="19480">MEVFKRMQNFCDSSVTVYVRKQETWSPRLGGAAGRPLAPLLKTTAKKQHAWRGLDPRPSQASACSSPVVLAGHPVKEAGRVNPGGPVSESPCLALVCEAQSECLWPAKGTSEAEHKSEGITFSGIFLGERGVSLLLGVIDVVVDPLTNVMDVAFMETQLFGLRGSDFGIRARQFHPNTRF</sequence>
<dbReference type="EMBL" id="SRLO01000639">
    <property type="protein sequence ID" value="TNN49851.1"/>
    <property type="molecule type" value="Genomic_DNA"/>
</dbReference>
<organism evidence="1 2">
    <name type="scientific">Liparis tanakae</name>
    <name type="common">Tanaka's snailfish</name>
    <dbReference type="NCBI Taxonomy" id="230148"/>
    <lineage>
        <taxon>Eukaryota</taxon>
        <taxon>Metazoa</taxon>
        <taxon>Chordata</taxon>
        <taxon>Craniata</taxon>
        <taxon>Vertebrata</taxon>
        <taxon>Euteleostomi</taxon>
        <taxon>Actinopterygii</taxon>
        <taxon>Neopterygii</taxon>
        <taxon>Teleostei</taxon>
        <taxon>Neoteleostei</taxon>
        <taxon>Acanthomorphata</taxon>
        <taxon>Eupercaria</taxon>
        <taxon>Perciformes</taxon>
        <taxon>Cottioidei</taxon>
        <taxon>Cottales</taxon>
        <taxon>Liparidae</taxon>
        <taxon>Liparis</taxon>
    </lineage>
</organism>
<evidence type="ECO:0000313" key="1">
    <source>
        <dbReference type="EMBL" id="TNN49851.1"/>
    </source>
</evidence>
<protein>
    <submittedName>
        <fullName evidence="1">Uncharacterized protein</fullName>
    </submittedName>
</protein>
<dbReference type="Proteomes" id="UP000314294">
    <property type="component" value="Unassembled WGS sequence"/>
</dbReference>
<reference evidence="1 2" key="1">
    <citation type="submission" date="2019-03" db="EMBL/GenBank/DDBJ databases">
        <title>First draft genome of Liparis tanakae, snailfish: a comprehensive survey of snailfish specific genes.</title>
        <authorList>
            <person name="Kim W."/>
            <person name="Song I."/>
            <person name="Jeong J.-H."/>
            <person name="Kim D."/>
            <person name="Kim S."/>
            <person name="Ryu S."/>
            <person name="Song J.Y."/>
            <person name="Lee S.K."/>
        </authorList>
    </citation>
    <scope>NUCLEOTIDE SEQUENCE [LARGE SCALE GENOMIC DNA]</scope>
    <source>
        <tissue evidence="1">Muscle</tissue>
    </source>
</reference>
<name>A0A4Z2G979_9TELE</name>
<proteinExistence type="predicted"/>
<evidence type="ECO:0000313" key="2">
    <source>
        <dbReference type="Proteomes" id="UP000314294"/>
    </source>
</evidence>
<comment type="caution">
    <text evidence="1">The sequence shown here is derived from an EMBL/GenBank/DDBJ whole genome shotgun (WGS) entry which is preliminary data.</text>
</comment>